<dbReference type="Proteomes" id="UP000004358">
    <property type="component" value="Unassembled WGS sequence"/>
</dbReference>
<protein>
    <submittedName>
        <fullName evidence="1">Uncharacterized protein</fullName>
    </submittedName>
</protein>
<accession>A4A2T4</accession>
<dbReference type="HOGENOM" id="CLU_1131877_0_0_0"/>
<sequence>MNAAALILCVVIAGADARETIPTAAKLSELLLRGAEKSTSADWEIIDNGATLVYRTKLAGEEPWKVVARLRVVPCPEHPNLILAGYVVPPSEDKRIEGYVGPTGFCGLIDVDRNLVAPITQTTLHCSIQGKPRLELSKQIEQLGQSYAELIAADPKKYGLNDFSEILKLQLIDPRPIKTTCEIIGFHWNQGSFDYRMWTFAEDHRMGASYTFSLRDLLASELAIPAKQYFEEKKSGNGKAESGAE</sequence>
<gene>
    <name evidence="1" type="ORF">DSM3645_11606</name>
</gene>
<dbReference type="EMBL" id="AANZ01000051">
    <property type="protein sequence ID" value="EAQ76910.1"/>
    <property type="molecule type" value="Genomic_DNA"/>
</dbReference>
<evidence type="ECO:0000313" key="1">
    <source>
        <dbReference type="EMBL" id="EAQ76910.1"/>
    </source>
</evidence>
<reference evidence="1 2" key="1">
    <citation type="submission" date="2006-02" db="EMBL/GenBank/DDBJ databases">
        <authorList>
            <person name="Amann R."/>
            <person name="Ferriera S."/>
            <person name="Johnson J."/>
            <person name="Kravitz S."/>
            <person name="Halpern A."/>
            <person name="Remington K."/>
            <person name="Beeson K."/>
            <person name="Tran B."/>
            <person name="Rogers Y.-H."/>
            <person name="Friedman R."/>
            <person name="Venter J.C."/>
        </authorList>
    </citation>
    <scope>NUCLEOTIDE SEQUENCE [LARGE SCALE GENOMIC DNA]</scope>
    <source>
        <strain evidence="1 2">DSM 3645</strain>
    </source>
</reference>
<evidence type="ECO:0000313" key="2">
    <source>
        <dbReference type="Proteomes" id="UP000004358"/>
    </source>
</evidence>
<comment type="caution">
    <text evidence="1">The sequence shown here is derived from an EMBL/GenBank/DDBJ whole genome shotgun (WGS) entry which is preliminary data.</text>
</comment>
<name>A4A2T4_9BACT</name>
<dbReference type="AlphaFoldDB" id="A4A2T4"/>
<organism evidence="1 2">
    <name type="scientific">Blastopirellula marina DSM 3645</name>
    <dbReference type="NCBI Taxonomy" id="314230"/>
    <lineage>
        <taxon>Bacteria</taxon>
        <taxon>Pseudomonadati</taxon>
        <taxon>Planctomycetota</taxon>
        <taxon>Planctomycetia</taxon>
        <taxon>Pirellulales</taxon>
        <taxon>Pirellulaceae</taxon>
        <taxon>Blastopirellula</taxon>
    </lineage>
</organism>
<proteinExistence type="predicted"/>